<dbReference type="Proteomes" id="UP000183832">
    <property type="component" value="Unassembled WGS sequence"/>
</dbReference>
<gene>
    <name evidence="1" type="ORF">CLUMA_CG021556</name>
</gene>
<sequence>MPRYRPEKDCDFYAERLVDYFTNEESHVVRKNHLVNPVPWFHDQDSEDNPSRSFICSWGIEDNFKEVTGWECKKFIKSRLRENARIPTAGRQGLWKITKACPCGFNSLKFHKWKLSDWLKESSSKCPSKK</sequence>
<dbReference type="EMBL" id="CVRI01000075">
    <property type="protein sequence ID" value="CRL08678.1"/>
    <property type="molecule type" value="Genomic_DNA"/>
</dbReference>
<dbReference type="OrthoDB" id="7787358at2759"/>
<evidence type="ECO:0000313" key="1">
    <source>
        <dbReference type="EMBL" id="CRL08678.1"/>
    </source>
</evidence>
<keyword evidence="2" id="KW-1185">Reference proteome</keyword>
<organism evidence="1 2">
    <name type="scientific">Clunio marinus</name>
    <dbReference type="NCBI Taxonomy" id="568069"/>
    <lineage>
        <taxon>Eukaryota</taxon>
        <taxon>Metazoa</taxon>
        <taxon>Ecdysozoa</taxon>
        <taxon>Arthropoda</taxon>
        <taxon>Hexapoda</taxon>
        <taxon>Insecta</taxon>
        <taxon>Pterygota</taxon>
        <taxon>Neoptera</taxon>
        <taxon>Endopterygota</taxon>
        <taxon>Diptera</taxon>
        <taxon>Nematocera</taxon>
        <taxon>Chironomoidea</taxon>
        <taxon>Chironomidae</taxon>
        <taxon>Clunio</taxon>
    </lineage>
</organism>
<accession>A0A1J1JAR9</accession>
<protein>
    <submittedName>
        <fullName evidence="1">CLUMA_CG021556, isoform A</fullName>
    </submittedName>
</protein>
<proteinExistence type="predicted"/>
<reference evidence="1 2" key="1">
    <citation type="submission" date="2015-04" db="EMBL/GenBank/DDBJ databases">
        <authorList>
            <person name="Syromyatnikov M.Y."/>
            <person name="Popov V.N."/>
        </authorList>
    </citation>
    <scope>NUCLEOTIDE SEQUENCE [LARGE SCALE GENOMIC DNA]</scope>
</reference>
<dbReference type="AlphaFoldDB" id="A0A1J1JAR9"/>
<name>A0A1J1JAR9_9DIPT</name>
<evidence type="ECO:0000313" key="2">
    <source>
        <dbReference type="Proteomes" id="UP000183832"/>
    </source>
</evidence>